<dbReference type="GeneID" id="40083814"/>
<proteinExistence type="predicted"/>
<protein>
    <submittedName>
        <fullName evidence="1">Uncharacterized protein</fullName>
    </submittedName>
</protein>
<dbReference type="KEGG" id="vg:40083814"/>
<evidence type="ECO:0000313" key="1">
    <source>
        <dbReference type="EMBL" id="AEK10369.1"/>
    </source>
</evidence>
<dbReference type="Proteomes" id="UP000008420">
    <property type="component" value="Segment"/>
</dbReference>
<evidence type="ECO:0000313" key="2">
    <source>
        <dbReference type="Proteomes" id="UP000008420"/>
    </source>
</evidence>
<accession>G1D6H0</accession>
<name>G1D6H0_9CAUD</name>
<reference evidence="1 2" key="1">
    <citation type="journal article" date="2012" name="J. Virol.">
        <title>Complete Genome Sequences of 138 Mycobacteriophages.</title>
        <authorList>
            <consortium name="the Science Education Alliance Phage Hunters Advancing Genomics and Evolutionary Science Program"/>
            <consortium name="the KwaZulu-Natal Research Institute for Tuberculosis and HIV Mycobacterial Genetics Course Students"/>
            <consortium name="the Phage Hunters Integrating Research and Education Program"/>
            <person name="Hatfull G.F."/>
        </authorList>
    </citation>
    <scope>NUCLEOTIDE SEQUENCE [LARGE SCALE GENOMIC DNA]</scope>
    <source>
        <strain evidence="1">Switzer</strain>
    </source>
</reference>
<dbReference type="RefSeq" id="YP_009607799.1">
    <property type="nucleotide sequence ID" value="NC_041985.1"/>
</dbReference>
<organism evidence="1 2">
    <name type="scientific">Mycobacterium phage Switzer</name>
    <dbReference type="NCBI Taxonomy" id="1034118"/>
    <lineage>
        <taxon>Viruses</taxon>
        <taxon>Duplodnaviria</taxon>
        <taxon>Heunggongvirae</taxon>
        <taxon>Uroviricota</taxon>
        <taxon>Caudoviricetes</taxon>
        <taxon>Fromanvirus</taxon>
        <taxon>Fromanvirus switzer</taxon>
    </lineage>
</organism>
<dbReference type="OrthoDB" id="25530at10239"/>
<keyword evidence="2" id="KW-1185">Reference proteome</keyword>
<sequence>MMNDEYYCLVCDHPANEHTDDGVCHVFEIPSVGIFNACICDGVSRG</sequence>
<dbReference type="EMBL" id="JF937108">
    <property type="protein sequence ID" value="AEK10369.1"/>
    <property type="molecule type" value="Genomic_DNA"/>
</dbReference>
<gene>
    <name evidence="1" type="primary">70</name>
    <name evidence="1" type="ORF">PBI_SWITZER_70</name>
</gene>